<protein>
    <recommendedName>
        <fullName evidence="3">HAT C-terminal dimerisation domain-containing protein</fullName>
    </recommendedName>
</protein>
<accession>A0A6A3K6C6</accession>
<dbReference type="PANTHER" id="PTHR40866">
    <property type="entry name" value="BED-TYPE DOMAIN-CONTAINING PROTEIN"/>
    <property type="match status" value="1"/>
</dbReference>
<proteinExistence type="predicted"/>
<evidence type="ECO:0008006" key="3">
    <source>
        <dbReference type="Google" id="ProtNLM"/>
    </source>
</evidence>
<dbReference type="EMBL" id="QXFW01000935">
    <property type="protein sequence ID" value="KAE8999824.1"/>
    <property type="molecule type" value="Genomic_DNA"/>
</dbReference>
<sequence length="168" mass="18968">MESVSKALQGEDEDLLDVREWFDGLIAVKPDYAKYLGPRADIVHSPDFESGCVRVLRGNTNRPIRAEKAVLRPFAANTTPEPLADDDSQGSFVGRLQKRQRLAQHQQQNNLLRSIPPTPNVAERLFSVARNTLGHERIGLHPITLERILFLRQNASYWNMGTVDGLRN</sequence>
<reference evidence="1 2" key="1">
    <citation type="submission" date="2018-09" db="EMBL/GenBank/DDBJ databases">
        <title>Genomic investigation of the strawberry pathogen Phytophthora fragariae indicates pathogenicity is determined by transcriptional variation in three key races.</title>
        <authorList>
            <person name="Adams T.M."/>
            <person name="Armitage A.D."/>
            <person name="Sobczyk M.K."/>
            <person name="Bates H.J."/>
            <person name="Dunwell J.M."/>
            <person name="Nellist C.F."/>
            <person name="Harrison R.J."/>
        </authorList>
    </citation>
    <scope>NUCLEOTIDE SEQUENCE [LARGE SCALE GENOMIC DNA]</scope>
    <source>
        <strain evidence="1 2">SCRP245</strain>
    </source>
</reference>
<evidence type="ECO:0000313" key="1">
    <source>
        <dbReference type="EMBL" id="KAE8999824.1"/>
    </source>
</evidence>
<evidence type="ECO:0000313" key="2">
    <source>
        <dbReference type="Proteomes" id="UP000460718"/>
    </source>
</evidence>
<name>A0A6A3K6C6_9STRA</name>
<dbReference type="PANTHER" id="PTHR40866:SF1">
    <property type="entry name" value="BED-TYPE DOMAIN-CONTAINING PROTEIN"/>
    <property type="match status" value="1"/>
</dbReference>
<organism evidence="1 2">
    <name type="scientific">Phytophthora fragariae</name>
    <dbReference type="NCBI Taxonomy" id="53985"/>
    <lineage>
        <taxon>Eukaryota</taxon>
        <taxon>Sar</taxon>
        <taxon>Stramenopiles</taxon>
        <taxon>Oomycota</taxon>
        <taxon>Peronosporomycetes</taxon>
        <taxon>Peronosporales</taxon>
        <taxon>Peronosporaceae</taxon>
        <taxon>Phytophthora</taxon>
    </lineage>
</organism>
<gene>
    <name evidence="1" type="ORF">PF011_g14461</name>
</gene>
<comment type="caution">
    <text evidence="1">The sequence shown here is derived from an EMBL/GenBank/DDBJ whole genome shotgun (WGS) entry which is preliminary data.</text>
</comment>
<dbReference type="Proteomes" id="UP000460718">
    <property type="component" value="Unassembled WGS sequence"/>
</dbReference>
<dbReference type="AlphaFoldDB" id="A0A6A3K6C6"/>